<dbReference type="AlphaFoldDB" id="A0A0V0GMG3"/>
<reference evidence="1" key="1">
    <citation type="submission" date="2015-12" db="EMBL/GenBank/DDBJ databases">
        <title>Gene expression during late stages of embryo sac development: a critical building block for successful pollen-pistil interactions.</title>
        <authorList>
            <person name="Liu Y."/>
            <person name="Joly V."/>
            <person name="Sabar M."/>
            <person name="Matton D.P."/>
        </authorList>
    </citation>
    <scope>NUCLEOTIDE SEQUENCE</scope>
</reference>
<organism evidence="1">
    <name type="scientific">Solanum chacoense</name>
    <name type="common">Chaco potato</name>
    <dbReference type="NCBI Taxonomy" id="4108"/>
    <lineage>
        <taxon>Eukaryota</taxon>
        <taxon>Viridiplantae</taxon>
        <taxon>Streptophyta</taxon>
        <taxon>Embryophyta</taxon>
        <taxon>Tracheophyta</taxon>
        <taxon>Spermatophyta</taxon>
        <taxon>Magnoliopsida</taxon>
        <taxon>eudicotyledons</taxon>
        <taxon>Gunneridae</taxon>
        <taxon>Pentapetalae</taxon>
        <taxon>asterids</taxon>
        <taxon>lamiids</taxon>
        <taxon>Solanales</taxon>
        <taxon>Solanaceae</taxon>
        <taxon>Solanoideae</taxon>
        <taxon>Solaneae</taxon>
        <taxon>Solanum</taxon>
    </lineage>
</organism>
<evidence type="ECO:0000313" key="1">
    <source>
        <dbReference type="EMBL" id="JAP09365.1"/>
    </source>
</evidence>
<dbReference type="EMBL" id="GEDG01035155">
    <property type="protein sequence ID" value="JAP09365.1"/>
    <property type="molecule type" value="Transcribed_RNA"/>
</dbReference>
<proteinExistence type="predicted"/>
<protein>
    <submittedName>
        <fullName evidence="1">Putative ovule protein</fullName>
    </submittedName>
</protein>
<sequence>TTSKPSYLSPCLLIKLKIHHILSITSPQYFFGLPLPFLSPTISRLSHLLAGASANRLFTCPNRLRLPSLILSTTDVTLTLSRISTFLVLSFLVCPHKKIEIHIKVMIFILSQVKQYCCKNNNLECYLKFKLNCSKTTLLLFE</sequence>
<accession>A0A0V0GMG3</accession>
<feature type="non-terminal residue" evidence="1">
    <location>
        <position position="1"/>
    </location>
</feature>
<name>A0A0V0GMG3_SOLCH</name>